<comment type="caution">
    <text evidence="2">The sequence shown here is derived from an EMBL/GenBank/DDBJ whole genome shotgun (WGS) entry which is preliminary data.</text>
</comment>
<reference evidence="2 3" key="1">
    <citation type="submission" date="2021-06" db="EMBL/GenBank/DDBJ databases">
        <title>Caerostris extrusa draft genome.</title>
        <authorList>
            <person name="Kono N."/>
            <person name="Arakawa K."/>
        </authorList>
    </citation>
    <scope>NUCLEOTIDE SEQUENCE [LARGE SCALE GENOMIC DNA]</scope>
</reference>
<feature type="region of interest" description="Disordered" evidence="1">
    <location>
        <begin position="95"/>
        <end position="123"/>
    </location>
</feature>
<evidence type="ECO:0000256" key="1">
    <source>
        <dbReference type="SAM" id="MobiDB-lite"/>
    </source>
</evidence>
<organism evidence="2 3">
    <name type="scientific">Caerostris extrusa</name>
    <name type="common">Bark spider</name>
    <name type="synonym">Caerostris bankana</name>
    <dbReference type="NCBI Taxonomy" id="172846"/>
    <lineage>
        <taxon>Eukaryota</taxon>
        <taxon>Metazoa</taxon>
        <taxon>Ecdysozoa</taxon>
        <taxon>Arthropoda</taxon>
        <taxon>Chelicerata</taxon>
        <taxon>Arachnida</taxon>
        <taxon>Araneae</taxon>
        <taxon>Araneomorphae</taxon>
        <taxon>Entelegynae</taxon>
        <taxon>Araneoidea</taxon>
        <taxon>Araneidae</taxon>
        <taxon>Caerostris</taxon>
    </lineage>
</organism>
<dbReference type="AlphaFoldDB" id="A0AAV4TLB3"/>
<dbReference type="Proteomes" id="UP001054945">
    <property type="component" value="Unassembled WGS sequence"/>
</dbReference>
<feature type="region of interest" description="Disordered" evidence="1">
    <location>
        <begin position="29"/>
        <end position="52"/>
    </location>
</feature>
<gene>
    <name evidence="2" type="ORF">CEXT_504411</name>
</gene>
<dbReference type="EMBL" id="BPLR01011333">
    <property type="protein sequence ID" value="GIY45871.1"/>
    <property type="molecule type" value="Genomic_DNA"/>
</dbReference>
<protein>
    <submittedName>
        <fullName evidence="2">Uncharacterized protein</fullName>
    </submittedName>
</protein>
<accession>A0AAV4TLB3</accession>
<evidence type="ECO:0000313" key="2">
    <source>
        <dbReference type="EMBL" id="GIY45871.1"/>
    </source>
</evidence>
<keyword evidence="3" id="KW-1185">Reference proteome</keyword>
<evidence type="ECO:0000313" key="3">
    <source>
        <dbReference type="Proteomes" id="UP001054945"/>
    </source>
</evidence>
<proteinExistence type="predicted"/>
<name>A0AAV4TLB3_CAEEX</name>
<sequence length="123" mass="13477">MLILLSRSFPDIASFVHFYEVSFELFSHSPEGGREVKKEKKATSSENPGSFLQTVHRGQFSKGNFVANTFTVPKVNVSHAPFIYRNRQRRGKGFCDPDVIASGGGEEGKRTPGVEIASSAGKV</sequence>
<feature type="compositionally biased region" description="Basic and acidic residues" evidence="1">
    <location>
        <begin position="31"/>
        <end position="43"/>
    </location>
</feature>